<organism evidence="1 2">
    <name type="scientific">Aetokthonos hydrillicola Thurmond2011</name>
    <dbReference type="NCBI Taxonomy" id="2712845"/>
    <lineage>
        <taxon>Bacteria</taxon>
        <taxon>Bacillati</taxon>
        <taxon>Cyanobacteriota</taxon>
        <taxon>Cyanophyceae</taxon>
        <taxon>Nostocales</taxon>
        <taxon>Hapalosiphonaceae</taxon>
        <taxon>Aetokthonos</taxon>
    </lineage>
</organism>
<dbReference type="AlphaFoldDB" id="A0AAP5M8B5"/>
<proteinExistence type="predicted"/>
<accession>A0AAP5M8B5</accession>
<evidence type="ECO:0000313" key="1">
    <source>
        <dbReference type="EMBL" id="MDR9898971.1"/>
    </source>
</evidence>
<keyword evidence="2" id="KW-1185">Reference proteome</keyword>
<reference evidence="2" key="1">
    <citation type="journal article" date="2021" name="Science">
        <title>Hunting the eagle killer: A cyanobacterial neurotoxin causes vacuolar myelinopathy.</title>
        <authorList>
            <person name="Breinlinger S."/>
            <person name="Phillips T.J."/>
            <person name="Haram B.N."/>
            <person name="Mares J."/>
            <person name="Martinez Yerena J.A."/>
            <person name="Hrouzek P."/>
            <person name="Sobotka R."/>
            <person name="Henderson W.M."/>
            <person name="Schmieder P."/>
            <person name="Williams S.M."/>
            <person name="Lauderdale J.D."/>
            <person name="Wilde H.D."/>
            <person name="Gerrin W."/>
            <person name="Kust A."/>
            <person name="Washington J.W."/>
            <person name="Wagner C."/>
            <person name="Geier B."/>
            <person name="Liebeke M."/>
            <person name="Enke H."/>
            <person name="Niedermeyer T.H.J."/>
            <person name="Wilde S.B."/>
        </authorList>
    </citation>
    <scope>NUCLEOTIDE SEQUENCE [LARGE SCALE GENOMIC DNA]</scope>
    <source>
        <strain evidence="2">Thurmond2011</strain>
    </source>
</reference>
<protein>
    <submittedName>
        <fullName evidence="1">Uncharacterized protein</fullName>
    </submittedName>
</protein>
<name>A0AAP5M8B5_9CYAN</name>
<dbReference type="EMBL" id="JAALHA020000021">
    <property type="protein sequence ID" value="MDR9898971.1"/>
    <property type="molecule type" value="Genomic_DNA"/>
</dbReference>
<dbReference type="Proteomes" id="UP000667802">
    <property type="component" value="Unassembled WGS sequence"/>
</dbReference>
<dbReference type="RefSeq" id="WP_208352298.1">
    <property type="nucleotide sequence ID" value="NZ_JAALHA020000021.1"/>
</dbReference>
<sequence>MNLEELSKLNIGFSRDALVLNVQTKEEAKQLLYTKAKVLAVWANKFGRREFLINFPGSGNSPYQIPASIAKKYINNDMNNLIVMPGIQIAEMKLSLPILRVFGEFLEYPERKSGLIRLSDERQIAVSESSRALFWDWTLEDAVMQRRSNYWYLPDLAEVKRLTQINLEPDNPNSRVEFSWRCPGETWRRYTNEYRLVTDAYGTVYQVSTSFGYEEISAPVV</sequence>
<gene>
    <name evidence="1" type="ORF">G7B40_031090</name>
</gene>
<evidence type="ECO:0000313" key="2">
    <source>
        <dbReference type="Proteomes" id="UP000667802"/>
    </source>
</evidence>
<comment type="caution">
    <text evidence="1">The sequence shown here is derived from an EMBL/GenBank/DDBJ whole genome shotgun (WGS) entry which is preliminary data.</text>
</comment>